<dbReference type="RefSeq" id="WP_310944061.1">
    <property type="nucleotide sequence ID" value="NZ_JARUIS010000021.1"/>
</dbReference>
<dbReference type="InterPro" id="IPR036388">
    <property type="entry name" value="WH-like_DNA-bd_sf"/>
</dbReference>
<feature type="domain" description="HTH lysR-type" evidence="5">
    <location>
        <begin position="10"/>
        <end position="61"/>
    </location>
</feature>
<dbReference type="InterPro" id="IPR036390">
    <property type="entry name" value="WH_DNA-bd_sf"/>
</dbReference>
<keyword evidence="2" id="KW-0805">Transcription regulation</keyword>
<dbReference type="GO" id="GO:0000976">
    <property type="term" value="F:transcription cis-regulatory region binding"/>
    <property type="evidence" value="ECO:0007669"/>
    <property type="project" value="TreeGrafter"/>
</dbReference>
<sequence>MFSLNYDYYKTFITLAQTKNFSTTAKKLNISQSTVSNRIKELEKYIGSSLLYRTNKTVGLTIAGEEFLPYCKRMILIEEEGMAVLNNLKYKDSIKLGSVHSAYDGHIKRTVKNFLKKHDDVSIKILINHSDKLLEFLVDEIIDIAIVSYVPTSNKYTTIHTLYDDIILVAKNTCDFKDEIYAHELKTMKLIYADWSESFEEWLRCLTGGQMNYQIYIDQVNEVFNFVHEGFGYGFVLSSMAEKYFKIGSLKKVRINDVAPYFSKNFIVINKYKANNANIKAFLNVSYDKDLSDKI</sequence>
<dbReference type="InterPro" id="IPR000847">
    <property type="entry name" value="LysR_HTH_N"/>
</dbReference>
<dbReference type="AlphaFoldDB" id="A0AAE4FLB4"/>
<dbReference type="SUPFAM" id="SSF53850">
    <property type="entry name" value="Periplasmic binding protein-like II"/>
    <property type="match status" value="1"/>
</dbReference>
<dbReference type="InterPro" id="IPR005119">
    <property type="entry name" value="LysR_subst-bd"/>
</dbReference>
<dbReference type="CDD" id="cd05466">
    <property type="entry name" value="PBP2_LTTR_substrate"/>
    <property type="match status" value="1"/>
</dbReference>
<evidence type="ECO:0000256" key="2">
    <source>
        <dbReference type="ARBA" id="ARBA00023015"/>
    </source>
</evidence>
<reference evidence="6" key="1">
    <citation type="submission" date="2023-04" db="EMBL/GenBank/DDBJ databases">
        <title>Assessment of the microbiological origin of a defect in Grana Padano cheese.</title>
        <authorList>
            <person name="Zago M."/>
            <person name="Rossetti L."/>
            <person name="Bonvini B."/>
            <person name="Carminati D."/>
            <person name="Giraffa G."/>
        </authorList>
    </citation>
    <scope>NUCLEOTIDE SEQUENCE</scope>
    <source>
        <strain evidence="6">4990</strain>
    </source>
</reference>
<dbReference type="Pfam" id="PF00126">
    <property type="entry name" value="HTH_1"/>
    <property type="match status" value="1"/>
</dbReference>
<dbReference type="Gene3D" id="3.40.190.290">
    <property type="match status" value="1"/>
</dbReference>
<dbReference type="GO" id="GO:0003700">
    <property type="term" value="F:DNA-binding transcription factor activity"/>
    <property type="evidence" value="ECO:0007669"/>
    <property type="project" value="InterPro"/>
</dbReference>
<dbReference type="PRINTS" id="PR00039">
    <property type="entry name" value="HTHLYSR"/>
</dbReference>
<dbReference type="EMBL" id="JARUIS010000021">
    <property type="protein sequence ID" value="MDS1004453.1"/>
    <property type="molecule type" value="Genomic_DNA"/>
</dbReference>
<dbReference type="PANTHER" id="PTHR30126">
    <property type="entry name" value="HTH-TYPE TRANSCRIPTIONAL REGULATOR"/>
    <property type="match status" value="1"/>
</dbReference>
<dbReference type="SUPFAM" id="SSF46785">
    <property type="entry name" value="Winged helix' DNA-binding domain"/>
    <property type="match status" value="1"/>
</dbReference>
<name>A0AAE4FLB4_CLOSG</name>
<comment type="caution">
    <text evidence="6">The sequence shown here is derived from an EMBL/GenBank/DDBJ whole genome shotgun (WGS) entry which is preliminary data.</text>
</comment>
<keyword evidence="4" id="KW-0804">Transcription</keyword>
<evidence type="ECO:0000256" key="3">
    <source>
        <dbReference type="ARBA" id="ARBA00023125"/>
    </source>
</evidence>
<dbReference type="Gene3D" id="1.10.10.10">
    <property type="entry name" value="Winged helix-like DNA-binding domain superfamily/Winged helix DNA-binding domain"/>
    <property type="match status" value="1"/>
</dbReference>
<dbReference type="PANTHER" id="PTHR30126:SF64">
    <property type="entry name" value="HTH-TYPE TRANSCRIPTIONAL REGULATOR CITR"/>
    <property type="match status" value="1"/>
</dbReference>
<gene>
    <name evidence="6" type="ORF">P9J83_13225</name>
</gene>
<evidence type="ECO:0000313" key="7">
    <source>
        <dbReference type="Proteomes" id="UP001182303"/>
    </source>
</evidence>
<protein>
    <submittedName>
        <fullName evidence="6">LysR family transcriptional regulator</fullName>
    </submittedName>
</protein>
<comment type="similarity">
    <text evidence="1">Belongs to the LysR transcriptional regulatory family.</text>
</comment>
<dbReference type="PROSITE" id="PS50931">
    <property type="entry name" value="HTH_LYSR"/>
    <property type="match status" value="1"/>
</dbReference>
<proteinExistence type="inferred from homology"/>
<dbReference type="Proteomes" id="UP001182303">
    <property type="component" value="Unassembled WGS sequence"/>
</dbReference>
<organism evidence="6 7">
    <name type="scientific">Clostridium sporogenes</name>
    <dbReference type="NCBI Taxonomy" id="1509"/>
    <lineage>
        <taxon>Bacteria</taxon>
        <taxon>Bacillati</taxon>
        <taxon>Bacillota</taxon>
        <taxon>Clostridia</taxon>
        <taxon>Eubacteriales</taxon>
        <taxon>Clostridiaceae</taxon>
        <taxon>Clostridium</taxon>
    </lineage>
</organism>
<evidence type="ECO:0000256" key="1">
    <source>
        <dbReference type="ARBA" id="ARBA00009437"/>
    </source>
</evidence>
<dbReference type="Pfam" id="PF03466">
    <property type="entry name" value="LysR_substrate"/>
    <property type="match status" value="1"/>
</dbReference>
<accession>A0AAE4FLB4</accession>
<evidence type="ECO:0000313" key="6">
    <source>
        <dbReference type="EMBL" id="MDS1004453.1"/>
    </source>
</evidence>
<keyword evidence="3" id="KW-0238">DNA-binding</keyword>
<evidence type="ECO:0000256" key="4">
    <source>
        <dbReference type="ARBA" id="ARBA00023163"/>
    </source>
</evidence>
<evidence type="ECO:0000259" key="5">
    <source>
        <dbReference type="PROSITE" id="PS50931"/>
    </source>
</evidence>